<name>A0AAD9K9W6_9ANNE</name>
<evidence type="ECO:0000313" key="4">
    <source>
        <dbReference type="Proteomes" id="UP001208570"/>
    </source>
</evidence>
<proteinExistence type="predicted"/>
<dbReference type="EMBL" id="JAODUP010000030">
    <property type="protein sequence ID" value="KAK2167271.1"/>
    <property type="molecule type" value="Genomic_DNA"/>
</dbReference>
<organism evidence="3 4">
    <name type="scientific">Paralvinella palmiformis</name>
    <dbReference type="NCBI Taxonomy" id="53620"/>
    <lineage>
        <taxon>Eukaryota</taxon>
        <taxon>Metazoa</taxon>
        <taxon>Spiralia</taxon>
        <taxon>Lophotrochozoa</taxon>
        <taxon>Annelida</taxon>
        <taxon>Polychaeta</taxon>
        <taxon>Sedentaria</taxon>
        <taxon>Canalipalpata</taxon>
        <taxon>Terebellida</taxon>
        <taxon>Terebelliformia</taxon>
        <taxon>Alvinellidae</taxon>
        <taxon>Paralvinella</taxon>
    </lineage>
</organism>
<keyword evidence="2" id="KW-0472">Membrane</keyword>
<evidence type="ECO:0000256" key="1">
    <source>
        <dbReference type="SAM" id="Coils"/>
    </source>
</evidence>
<keyword evidence="4" id="KW-1185">Reference proteome</keyword>
<dbReference type="Proteomes" id="UP001208570">
    <property type="component" value="Unassembled WGS sequence"/>
</dbReference>
<feature type="coiled-coil region" evidence="1">
    <location>
        <begin position="50"/>
        <end position="161"/>
    </location>
</feature>
<evidence type="ECO:0000313" key="3">
    <source>
        <dbReference type="EMBL" id="KAK2167271.1"/>
    </source>
</evidence>
<keyword evidence="2" id="KW-1133">Transmembrane helix</keyword>
<feature type="transmembrane region" description="Helical" evidence="2">
    <location>
        <begin position="227"/>
        <end position="247"/>
    </location>
</feature>
<keyword evidence="2" id="KW-0812">Transmembrane</keyword>
<accession>A0AAD9K9W6</accession>
<dbReference type="AlphaFoldDB" id="A0AAD9K9W6"/>
<reference evidence="3" key="1">
    <citation type="journal article" date="2023" name="Mol. Biol. Evol.">
        <title>Third-Generation Sequencing Reveals the Adaptive Role of the Epigenome in Three Deep-Sea Polychaetes.</title>
        <authorList>
            <person name="Perez M."/>
            <person name="Aroh O."/>
            <person name="Sun Y."/>
            <person name="Lan Y."/>
            <person name="Juniper S.K."/>
            <person name="Young C.R."/>
            <person name="Angers B."/>
            <person name="Qian P.Y."/>
        </authorList>
    </citation>
    <scope>NUCLEOTIDE SEQUENCE</scope>
    <source>
        <strain evidence="3">P08H-3</strain>
    </source>
</reference>
<keyword evidence="1" id="KW-0175">Coiled coil</keyword>
<sequence>MDDDDDDVEIRDVDVYDDNDYDNGVVVLKFVRWHLPDIWLPREMEVICQLREATLKEEQSRNEAEKLKLQVHSLQEEVDYLQFKGASDNRETYPHTSQTNYEFLSLKEECASLRKRIQDIEHEMGLSRREKIRLETDYYKLQESYHELEQLKDRLEDRELIWQLNLTDSQKESDQCKGEVKQLEMSSPQIADLRDECLILRDKIGKLEISQHEMEEEFSFLAYKSQMISACSIIPLIVLFFGIVMAFHPFLSQITATSTPGS</sequence>
<protein>
    <submittedName>
        <fullName evidence="3">Uncharacterized protein</fullName>
    </submittedName>
</protein>
<comment type="caution">
    <text evidence="3">The sequence shown here is derived from an EMBL/GenBank/DDBJ whole genome shotgun (WGS) entry which is preliminary data.</text>
</comment>
<evidence type="ECO:0000256" key="2">
    <source>
        <dbReference type="SAM" id="Phobius"/>
    </source>
</evidence>
<gene>
    <name evidence="3" type="ORF">LSH36_30g03036</name>
</gene>